<feature type="non-terminal residue" evidence="5">
    <location>
        <position position="357"/>
    </location>
</feature>
<dbReference type="PROSITE" id="PS51034">
    <property type="entry name" value="ZP_2"/>
    <property type="match status" value="1"/>
</dbReference>
<dbReference type="PANTHER" id="PTHR14002:SF21">
    <property type="entry name" value="SI:CH211-103F14.3-RELATED"/>
    <property type="match status" value="1"/>
</dbReference>
<feature type="domain" description="ZP" evidence="4">
    <location>
        <begin position="55"/>
        <end position="330"/>
    </location>
</feature>
<evidence type="ECO:0000256" key="2">
    <source>
        <dbReference type="ARBA" id="ARBA00023157"/>
    </source>
</evidence>
<keyword evidence="2" id="KW-1015">Disulfide bond</keyword>
<organism evidence="5 6">
    <name type="scientific">Hemibagrus guttatus</name>
    <dbReference type="NCBI Taxonomy" id="175788"/>
    <lineage>
        <taxon>Eukaryota</taxon>
        <taxon>Metazoa</taxon>
        <taxon>Chordata</taxon>
        <taxon>Craniata</taxon>
        <taxon>Vertebrata</taxon>
        <taxon>Euteleostomi</taxon>
        <taxon>Actinopterygii</taxon>
        <taxon>Neopterygii</taxon>
        <taxon>Teleostei</taxon>
        <taxon>Ostariophysi</taxon>
        <taxon>Siluriformes</taxon>
        <taxon>Bagridae</taxon>
        <taxon>Hemibagrus</taxon>
    </lineage>
</organism>
<accession>A0AAE0UXV3</accession>
<reference evidence="5" key="1">
    <citation type="submission" date="2023-06" db="EMBL/GenBank/DDBJ databases">
        <title>Male Hemibagrus guttatus genome.</title>
        <authorList>
            <person name="Bian C."/>
        </authorList>
    </citation>
    <scope>NUCLEOTIDE SEQUENCE</scope>
    <source>
        <strain evidence="5">Male_cb2023</strain>
        <tissue evidence="5">Muscle</tissue>
    </source>
</reference>
<proteinExistence type="predicted"/>
<name>A0AAE0UXV3_9TELE</name>
<evidence type="ECO:0000313" key="5">
    <source>
        <dbReference type="EMBL" id="KAK3522005.1"/>
    </source>
</evidence>
<dbReference type="InterPro" id="IPR042235">
    <property type="entry name" value="ZP-C_dom"/>
</dbReference>
<gene>
    <name evidence="5" type="ORF">QTP70_021403</name>
</gene>
<dbReference type="AlphaFoldDB" id="A0AAE0UXV3"/>
<dbReference type="PANTHER" id="PTHR14002">
    <property type="entry name" value="ENDOGLIN/TGF-BETA RECEPTOR TYPE III"/>
    <property type="match status" value="1"/>
</dbReference>
<protein>
    <recommendedName>
        <fullName evidence="4">ZP domain-containing protein</fullName>
    </recommendedName>
</protein>
<dbReference type="Gene3D" id="2.60.40.4100">
    <property type="entry name" value="Zona pellucida, ZP-C domain"/>
    <property type="match status" value="1"/>
</dbReference>
<keyword evidence="1 3" id="KW-0732">Signal</keyword>
<dbReference type="InterPro" id="IPR055355">
    <property type="entry name" value="ZP-C"/>
</dbReference>
<dbReference type="InterPro" id="IPR001507">
    <property type="entry name" value="ZP_dom"/>
</dbReference>
<evidence type="ECO:0000256" key="1">
    <source>
        <dbReference type="ARBA" id="ARBA00022729"/>
    </source>
</evidence>
<dbReference type="Proteomes" id="UP001274896">
    <property type="component" value="Unassembled WGS sequence"/>
</dbReference>
<dbReference type="Pfam" id="PF00100">
    <property type="entry name" value="Zona_pellucida"/>
    <property type="match status" value="1"/>
</dbReference>
<keyword evidence="6" id="KW-1185">Reference proteome</keyword>
<evidence type="ECO:0000313" key="6">
    <source>
        <dbReference type="Proteomes" id="UP001274896"/>
    </source>
</evidence>
<sequence length="357" mass="39464">MFLQFSLFFIAVAAVSSQTLNCAGFLRLPDSIRKISCFCNHTSLLPLDYNDISVDCGTNYISLTLQICPAIYAGYNESSLFVNGINNDPNCKGIVDNSIVPPVLRFSFPIGTNNSCGSILNTTSAPGTGIFADFSNIQSLNISGVVRSVDTSVSVVTYNTDLKYFYSCAYPLEYLINNTRLDVSSSAIAVKDRNGSFISTLSLKLFSDANYTVPLVIPTQGIQLKSNVFVMVQATNLTSQYYVLLDRCYASVTRYPFISTSFNLFVGCTRDLMTNITENGMSQTARFFFPAFRFTEQQNQTVSSYYLHCITRLCESSACVNFRAASEHFVLKVDVLEAGKMGKRKDLSEFDEGPNCD</sequence>
<feature type="signal peptide" evidence="3">
    <location>
        <begin position="1"/>
        <end position="17"/>
    </location>
</feature>
<dbReference type="SMART" id="SM00241">
    <property type="entry name" value="ZP"/>
    <property type="match status" value="1"/>
</dbReference>
<evidence type="ECO:0000256" key="3">
    <source>
        <dbReference type="SAM" id="SignalP"/>
    </source>
</evidence>
<feature type="chain" id="PRO_5041993541" description="ZP domain-containing protein" evidence="3">
    <location>
        <begin position="18"/>
        <end position="357"/>
    </location>
</feature>
<dbReference type="EMBL" id="JAUCMX010000015">
    <property type="protein sequence ID" value="KAK3522005.1"/>
    <property type="molecule type" value="Genomic_DNA"/>
</dbReference>
<evidence type="ECO:0000259" key="4">
    <source>
        <dbReference type="PROSITE" id="PS51034"/>
    </source>
</evidence>
<comment type="caution">
    <text evidence="5">The sequence shown here is derived from an EMBL/GenBank/DDBJ whole genome shotgun (WGS) entry which is preliminary data.</text>
</comment>